<feature type="binding site" evidence="9">
    <location>
        <position position="224"/>
    </location>
    <ligand>
        <name>Mg(2+)</name>
        <dbReference type="ChEBI" id="CHEBI:18420"/>
        <label>1</label>
    </ligand>
</feature>
<evidence type="ECO:0000256" key="9">
    <source>
        <dbReference type="HAMAP-Rule" id="MF_00211"/>
    </source>
</evidence>
<dbReference type="InterPro" id="IPR005940">
    <property type="entry name" value="Anthranilate_Pribosyl_Tfrase"/>
</dbReference>
<proteinExistence type="inferred from homology"/>
<protein>
    <recommendedName>
        <fullName evidence="9">Anthranilate phosphoribosyltransferase</fullName>
        <ecNumber evidence="9">2.4.2.18</ecNumber>
    </recommendedName>
</protein>
<keyword evidence="4 9" id="KW-0808">Transferase</keyword>
<comment type="caution">
    <text evidence="12">The sequence shown here is derived from an EMBL/GenBank/DDBJ whole genome shotgun (WGS) entry which is preliminary data.</text>
</comment>
<evidence type="ECO:0000256" key="4">
    <source>
        <dbReference type="ARBA" id="ARBA00022679"/>
    </source>
</evidence>
<evidence type="ECO:0000256" key="6">
    <source>
        <dbReference type="ARBA" id="ARBA00023141"/>
    </source>
</evidence>
<dbReference type="FunFam" id="3.40.1030.10:FF:000002">
    <property type="entry name" value="Anthranilate phosphoribosyltransferase"/>
    <property type="match status" value="1"/>
</dbReference>
<dbReference type="InterPro" id="IPR036320">
    <property type="entry name" value="Glycosyl_Trfase_fam3_N_dom_sf"/>
</dbReference>
<dbReference type="Gene3D" id="1.20.970.10">
    <property type="entry name" value="Transferase, Pyrimidine Nucleoside Phosphorylase, Chain C"/>
    <property type="match status" value="1"/>
</dbReference>
<comment type="similarity">
    <text evidence="9">Belongs to the anthranilate phosphoribosyltransferase family.</text>
</comment>
<evidence type="ECO:0000256" key="7">
    <source>
        <dbReference type="ARBA" id="ARBA00052328"/>
    </source>
</evidence>
<feature type="binding site" evidence="9">
    <location>
        <begin position="106"/>
        <end position="114"/>
    </location>
    <ligand>
        <name>5-phospho-alpha-D-ribose 1-diphosphate</name>
        <dbReference type="ChEBI" id="CHEBI:58017"/>
    </ligand>
</feature>
<gene>
    <name evidence="9" type="primary">trpD</name>
    <name evidence="12" type="ORF">A2538_02040</name>
</gene>
<dbReference type="AlphaFoldDB" id="A0A1F6PD34"/>
<dbReference type="Pfam" id="PF02885">
    <property type="entry name" value="Glycos_trans_3N"/>
    <property type="match status" value="1"/>
</dbReference>
<dbReference type="EMBL" id="MFRE01000012">
    <property type="protein sequence ID" value="OGH94059.1"/>
    <property type="molecule type" value="Genomic_DNA"/>
</dbReference>
<dbReference type="PANTHER" id="PTHR43285:SF2">
    <property type="entry name" value="ANTHRANILATE PHOSPHORIBOSYLTRANSFERASE"/>
    <property type="match status" value="1"/>
</dbReference>
<dbReference type="SUPFAM" id="SSF52418">
    <property type="entry name" value="Nucleoside phosphorylase/phosphoribosyltransferase catalytic domain"/>
    <property type="match status" value="1"/>
</dbReference>
<feature type="binding site" evidence="9">
    <location>
        <position position="78"/>
    </location>
    <ligand>
        <name>5-phospho-alpha-D-ribose 1-diphosphate</name>
        <dbReference type="ChEBI" id="CHEBI:58017"/>
    </ligand>
</feature>
<dbReference type="GO" id="GO:0004048">
    <property type="term" value="F:anthranilate phosphoribosyltransferase activity"/>
    <property type="evidence" value="ECO:0007669"/>
    <property type="project" value="UniProtKB-UniRule"/>
</dbReference>
<evidence type="ECO:0000256" key="5">
    <source>
        <dbReference type="ARBA" id="ARBA00022822"/>
    </source>
</evidence>
<keyword evidence="9" id="KW-0460">Magnesium</keyword>
<dbReference type="GO" id="GO:0000162">
    <property type="term" value="P:L-tryptophan biosynthetic process"/>
    <property type="evidence" value="ECO:0007669"/>
    <property type="project" value="UniProtKB-UniRule"/>
</dbReference>
<evidence type="ECO:0000256" key="1">
    <source>
        <dbReference type="ARBA" id="ARBA00004907"/>
    </source>
</evidence>
<dbReference type="GO" id="GO:0000287">
    <property type="term" value="F:magnesium ion binding"/>
    <property type="evidence" value="ECO:0007669"/>
    <property type="project" value="UniProtKB-UniRule"/>
</dbReference>
<feature type="binding site" evidence="9">
    <location>
        <position position="78"/>
    </location>
    <ligand>
        <name>anthranilate</name>
        <dbReference type="ChEBI" id="CHEBI:16567"/>
        <label>1</label>
    </ligand>
</feature>
<dbReference type="UniPathway" id="UPA00035">
    <property type="reaction ID" value="UER00041"/>
</dbReference>
<comment type="similarity">
    <text evidence="8">In the C-terminal section; belongs to the anthranilate phosphoribosyltransferase family.</text>
</comment>
<keyword evidence="6 9" id="KW-0057">Aromatic amino acid biosynthesis</keyword>
<feature type="binding site" evidence="9">
    <location>
        <begin position="81"/>
        <end position="82"/>
    </location>
    <ligand>
        <name>5-phospho-alpha-D-ribose 1-diphosphate</name>
        <dbReference type="ChEBI" id="CHEBI:58017"/>
    </ligand>
</feature>
<feature type="domain" description="Glycosyl transferase family 3 N-terminal" evidence="11">
    <location>
        <begin position="2"/>
        <end position="63"/>
    </location>
</feature>
<dbReference type="Gene3D" id="3.40.1030.10">
    <property type="entry name" value="Nucleoside phosphorylase/phosphoribosyltransferase catalytic domain"/>
    <property type="match status" value="1"/>
</dbReference>
<feature type="binding site" evidence="9">
    <location>
        <position position="86"/>
    </location>
    <ligand>
        <name>5-phospho-alpha-D-ribose 1-diphosphate</name>
        <dbReference type="ChEBI" id="CHEBI:58017"/>
    </ligand>
</feature>
<dbReference type="GO" id="GO:0005829">
    <property type="term" value="C:cytosol"/>
    <property type="evidence" value="ECO:0007669"/>
    <property type="project" value="TreeGrafter"/>
</dbReference>
<evidence type="ECO:0000256" key="8">
    <source>
        <dbReference type="ARBA" id="ARBA00061188"/>
    </source>
</evidence>
<evidence type="ECO:0000313" key="13">
    <source>
        <dbReference type="Proteomes" id="UP000178254"/>
    </source>
</evidence>
<evidence type="ECO:0000259" key="10">
    <source>
        <dbReference type="Pfam" id="PF00591"/>
    </source>
</evidence>
<comment type="catalytic activity">
    <reaction evidence="7 9">
        <text>N-(5-phospho-beta-D-ribosyl)anthranilate + diphosphate = 5-phospho-alpha-D-ribose 1-diphosphate + anthranilate</text>
        <dbReference type="Rhea" id="RHEA:11768"/>
        <dbReference type="ChEBI" id="CHEBI:16567"/>
        <dbReference type="ChEBI" id="CHEBI:18277"/>
        <dbReference type="ChEBI" id="CHEBI:33019"/>
        <dbReference type="ChEBI" id="CHEBI:58017"/>
        <dbReference type="EC" id="2.4.2.18"/>
    </reaction>
</comment>
<organism evidence="12 13">
    <name type="scientific">Candidatus Magasanikbacteria bacterium RIFOXYD2_FULL_41_14</name>
    <dbReference type="NCBI Taxonomy" id="1798709"/>
    <lineage>
        <taxon>Bacteria</taxon>
        <taxon>Candidatus Magasanikiibacteriota</taxon>
    </lineage>
</organism>
<evidence type="ECO:0000313" key="12">
    <source>
        <dbReference type="EMBL" id="OGH94059.1"/>
    </source>
</evidence>
<name>A0A1F6PD34_9BACT</name>
<feature type="binding site" evidence="9">
    <location>
        <position position="223"/>
    </location>
    <ligand>
        <name>Mg(2+)</name>
        <dbReference type="ChEBI" id="CHEBI:18420"/>
        <label>2</label>
    </ligand>
</feature>
<comment type="cofactor">
    <cofactor evidence="9">
        <name>Mg(2+)</name>
        <dbReference type="ChEBI" id="CHEBI:18420"/>
    </cofactor>
    <text evidence="9">Binds 2 magnesium ions per monomer.</text>
</comment>
<feature type="binding site" evidence="9">
    <location>
        <position position="118"/>
    </location>
    <ligand>
        <name>5-phospho-alpha-D-ribose 1-diphosphate</name>
        <dbReference type="ChEBI" id="CHEBI:58017"/>
    </ligand>
</feature>
<feature type="binding site" evidence="9">
    <location>
        <position position="224"/>
    </location>
    <ligand>
        <name>Mg(2+)</name>
        <dbReference type="ChEBI" id="CHEBI:18420"/>
        <label>2</label>
    </ligand>
</feature>
<dbReference type="NCBIfam" id="TIGR01245">
    <property type="entry name" value="trpD"/>
    <property type="match status" value="1"/>
</dbReference>
<dbReference type="HAMAP" id="MF_00211">
    <property type="entry name" value="TrpD"/>
    <property type="match status" value="1"/>
</dbReference>
<feature type="binding site" evidence="9">
    <location>
        <position position="90"/>
    </location>
    <ligand>
        <name>Mg(2+)</name>
        <dbReference type="ChEBI" id="CHEBI:18420"/>
        <label>1</label>
    </ligand>
</feature>
<dbReference type="InterPro" id="IPR035902">
    <property type="entry name" value="Nuc_phospho_transferase"/>
</dbReference>
<evidence type="ECO:0000259" key="11">
    <source>
        <dbReference type="Pfam" id="PF02885"/>
    </source>
</evidence>
<dbReference type="InterPro" id="IPR000312">
    <property type="entry name" value="Glycosyl_Trfase_fam3"/>
</dbReference>
<dbReference type="STRING" id="1798709.A2538_02040"/>
<keyword evidence="5 9" id="KW-0822">Tryptophan biosynthesis</keyword>
<evidence type="ECO:0000256" key="3">
    <source>
        <dbReference type="ARBA" id="ARBA00022676"/>
    </source>
</evidence>
<comment type="subunit">
    <text evidence="9">Homodimer.</text>
</comment>
<comment type="pathway">
    <text evidence="1 9">Amino-acid biosynthesis; L-tryptophan biosynthesis; L-tryptophan from chorismate: step 2/5.</text>
</comment>
<accession>A0A1F6PD34</accession>
<evidence type="ECO:0000256" key="2">
    <source>
        <dbReference type="ARBA" id="ARBA00022605"/>
    </source>
</evidence>
<dbReference type="Proteomes" id="UP000178254">
    <property type="component" value="Unassembled WGS sequence"/>
</dbReference>
<keyword evidence="2 9" id="KW-0028">Amino-acid biosynthesis</keyword>
<comment type="caution">
    <text evidence="9">Lacks conserved residue(s) required for the propagation of feature annotation.</text>
</comment>
<keyword evidence="3 9" id="KW-0328">Glycosyltransferase</keyword>
<dbReference type="Pfam" id="PF00591">
    <property type="entry name" value="Glycos_transf_3"/>
    <property type="match status" value="1"/>
</dbReference>
<dbReference type="SUPFAM" id="SSF47648">
    <property type="entry name" value="Nucleoside phosphorylase/phosphoribosyltransferase N-terminal domain"/>
    <property type="match status" value="1"/>
</dbReference>
<dbReference type="InterPro" id="IPR017459">
    <property type="entry name" value="Glycosyl_Trfase_fam3_N_dom"/>
</dbReference>
<feature type="binding site" evidence="9">
    <location>
        <begin position="88"/>
        <end position="91"/>
    </location>
    <ligand>
        <name>5-phospho-alpha-D-ribose 1-diphosphate</name>
        <dbReference type="ChEBI" id="CHEBI:58017"/>
    </ligand>
</feature>
<feature type="domain" description="Glycosyl transferase family 3" evidence="10">
    <location>
        <begin position="71"/>
        <end position="314"/>
    </location>
</feature>
<feature type="binding site" evidence="9">
    <location>
        <position position="109"/>
    </location>
    <ligand>
        <name>anthranilate</name>
        <dbReference type="ChEBI" id="CHEBI:16567"/>
        <label>1</label>
    </ligand>
</feature>
<reference evidence="12 13" key="1">
    <citation type="journal article" date="2016" name="Nat. Commun.">
        <title>Thousands of microbial genomes shed light on interconnected biogeochemical processes in an aquifer system.</title>
        <authorList>
            <person name="Anantharaman K."/>
            <person name="Brown C.T."/>
            <person name="Hug L.A."/>
            <person name="Sharon I."/>
            <person name="Castelle C.J."/>
            <person name="Probst A.J."/>
            <person name="Thomas B.C."/>
            <person name="Singh A."/>
            <person name="Wilkins M.J."/>
            <person name="Karaoz U."/>
            <person name="Brodie E.L."/>
            <person name="Williams K.H."/>
            <person name="Hubbard S.S."/>
            <person name="Banfield J.F."/>
        </authorList>
    </citation>
    <scope>NUCLEOTIDE SEQUENCE [LARGE SCALE GENOMIC DNA]</scope>
</reference>
<sequence>MQQYLKKLLRHEDLSAVETEQIALALVRGELSPVLASATLTALAMKGETVEEIVALVKVLRTAMIKVEISKDAIDTCGTGGDGSSTLNASTLSAFVAAVAGVPIAKHGNRAISSKCGSFDLLEKFGINFNLNSEQAQDCFNKTDLVFLFAPNFHPAFKHIMPIRKELGVRTIFNFLGPLLNPAGVKKQVIGVSSGDLAKKLGEALLALGSEHILIVSSQDGLDEVSVAAPTTVYEFIAGQEIKKFEIEPGQKFSLAEIKGGQPAENFTRSCAILEGRGNSAEREFIALNAGLSLYLGGVADSINIGIERAREILLTDAPLKKVLQIAKITNSL</sequence>
<keyword evidence="9" id="KW-0479">Metal-binding</keyword>
<feature type="binding site" evidence="9">
    <location>
        <position position="164"/>
    </location>
    <ligand>
        <name>anthranilate</name>
        <dbReference type="ChEBI" id="CHEBI:16567"/>
        <label>2</label>
    </ligand>
</feature>
<dbReference type="EC" id="2.4.2.18" evidence="9"/>
<dbReference type="PANTHER" id="PTHR43285">
    <property type="entry name" value="ANTHRANILATE PHOSPHORIBOSYLTRANSFERASE"/>
    <property type="match status" value="1"/>
</dbReference>
<comment type="function">
    <text evidence="9">Catalyzes the transfer of the phosphoribosyl group of 5-phosphorylribose-1-pyrophosphate (PRPP) to anthranilate to yield N-(5'-phosphoribosyl)-anthranilate (PRA).</text>
</comment>